<dbReference type="InterPro" id="IPR018631">
    <property type="entry name" value="AAA-ATPase-like_dom"/>
</dbReference>
<accession>A0ABV1I933</accession>
<evidence type="ECO:0000313" key="3">
    <source>
        <dbReference type="Proteomes" id="UP001494672"/>
    </source>
</evidence>
<proteinExistence type="predicted"/>
<dbReference type="PANTHER" id="PTHR34825">
    <property type="entry name" value="CONSERVED PROTEIN, WITH A WEAK D-GALACTARATE DEHYDRATASE/ALTRONATE HYDROLASE DOMAIN"/>
    <property type="match status" value="1"/>
</dbReference>
<organism evidence="2 3">
    <name type="scientific">Coprococcus aceti</name>
    <dbReference type="NCBI Taxonomy" id="2981786"/>
    <lineage>
        <taxon>Bacteria</taxon>
        <taxon>Bacillati</taxon>
        <taxon>Bacillota</taxon>
        <taxon>Clostridia</taxon>
        <taxon>Lachnospirales</taxon>
        <taxon>Lachnospiraceae</taxon>
        <taxon>Coprococcus</taxon>
    </lineage>
</organism>
<dbReference type="SUPFAM" id="SSF52540">
    <property type="entry name" value="P-loop containing nucleoside triphosphate hydrolases"/>
    <property type="match status" value="1"/>
</dbReference>
<dbReference type="InterPro" id="IPR027417">
    <property type="entry name" value="P-loop_NTPase"/>
</dbReference>
<evidence type="ECO:0000313" key="2">
    <source>
        <dbReference type="EMBL" id="MEQ2592735.1"/>
    </source>
</evidence>
<reference evidence="2 3" key="1">
    <citation type="submission" date="2024-04" db="EMBL/GenBank/DDBJ databases">
        <title>Human intestinal bacterial collection.</title>
        <authorList>
            <person name="Pauvert C."/>
            <person name="Hitch T.C.A."/>
            <person name="Clavel T."/>
        </authorList>
    </citation>
    <scope>NUCLEOTIDE SEQUENCE [LARGE SCALE GENOMIC DNA]</scope>
    <source>
        <strain evidence="2 3">CLA-AA-H181</strain>
    </source>
</reference>
<name>A0ABV1I933_9FIRM</name>
<keyword evidence="3" id="KW-1185">Reference proteome</keyword>
<dbReference type="RefSeq" id="WP_349093065.1">
    <property type="nucleotide sequence ID" value="NZ_JBBNGJ010000004.1"/>
</dbReference>
<dbReference type="InterPro" id="IPR012547">
    <property type="entry name" value="PDDEXK_9"/>
</dbReference>
<protein>
    <submittedName>
        <fullName evidence="2">AAA family ATPase</fullName>
    </submittedName>
</protein>
<evidence type="ECO:0000259" key="1">
    <source>
        <dbReference type="Pfam" id="PF09820"/>
    </source>
</evidence>
<comment type="caution">
    <text evidence="2">The sequence shown here is derived from an EMBL/GenBank/DDBJ whole genome shotgun (WGS) entry which is preliminary data.</text>
</comment>
<sequence length="632" mass="72573">MIGDVKMKSCKQIAREWNLSERTINDLCKKGKISGAIKSGRRWQIPDNAVRPEDGRVSNRRYIKKKDTCEKKSLPIGISDYVRAQSEYYYVDKTMLIKEFLDRKPLVSLFTRPRRFGKTLNMDMLRVFFEISDDDTSRYFKDKAIWKCGEEYQSHQGKYPVIFLTFKDVKFDTWEATIGKIRGLVQEEYGRHQEIIDSDKISAYEKKYFEKMLDGTANEVELTSALDKLSKMLDAYYGKAPVIIIDEYDTPIQEGYAKDFYEEIIGFMRNFFSGAFKDNKNLSFGFLIGILRIAQESIFSGLNNLTVNSVMDDEYDRYFGFTSEEVETMLGYYGVPEKKAELAEWYDGYLFGNEEIYNPWSVINYISRDCKPQAYWVNTGKNEILDDVLKNATDDISESLYSLLQGKRVIAKIDQNVVYRSLAEDPANIYSLLLVAGYLKTPQKELQADGSYLCEVSIPNKEIAAVYKSEILSHLLQVGAITRTTANKIAESLYANDFVKLEHAIGEYMDEAISFYDAGAEGFYHGLVLGLIAMMDNQYKIKSNRESGDGRYDICMFPRGERYPGIIMELKWKKNLGKDALDKLADEALYQISDRRYDVQMARDGIKKILKIGIAFSGKSVCVESENSNISI</sequence>
<gene>
    <name evidence="2" type="ORF">AAAU18_07355</name>
</gene>
<dbReference type="Pfam" id="PF09820">
    <property type="entry name" value="AAA-ATPase_like"/>
    <property type="match status" value="1"/>
</dbReference>
<dbReference type="Pfam" id="PF08011">
    <property type="entry name" value="PDDEXK_9"/>
    <property type="match status" value="1"/>
</dbReference>
<dbReference type="Proteomes" id="UP001494672">
    <property type="component" value="Unassembled WGS sequence"/>
</dbReference>
<dbReference type="PANTHER" id="PTHR34825:SF1">
    <property type="entry name" value="AAA-ATPASE-LIKE DOMAIN-CONTAINING PROTEIN"/>
    <property type="match status" value="1"/>
</dbReference>
<feature type="domain" description="AAA-ATPase-like" evidence="1">
    <location>
        <begin position="75"/>
        <end position="299"/>
    </location>
</feature>
<dbReference type="EMBL" id="JBBNGJ010000004">
    <property type="protein sequence ID" value="MEQ2592735.1"/>
    <property type="molecule type" value="Genomic_DNA"/>
</dbReference>